<organism evidence="2 3">
    <name type="scientific">Lactiplantibacillus fabifermentans T30PCM01</name>
    <dbReference type="NCBI Taxonomy" id="1400520"/>
    <lineage>
        <taxon>Bacteria</taxon>
        <taxon>Bacillati</taxon>
        <taxon>Bacillota</taxon>
        <taxon>Bacilli</taxon>
        <taxon>Lactobacillales</taxon>
        <taxon>Lactobacillaceae</taxon>
        <taxon>Lactiplantibacillus</taxon>
    </lineage>
</organism>
<gene>
    <name evidence="2" type="ORF">LFAB_07110</name>
</gene>
<name>W6T893_9LACO</name>
<sequence length="174" mass="19472">MRLYVAVIFSTDIVFLLFAVLYLVANVRALMGKSISKTEMGAILKAQKSFIKSDSVGARLRKKSRFWLNLCMWLSALIIASIFGWFFFPDVFGTNFENALLLAIVAVIGTIIVTAAFIWSLKLAAKAIGYMAAAQALIPAKTHIPLYLNWLYYIGLLLLYEVVFGLCWLVYLGI</sequence>
<feature type="transmembrane region" description="Helical" evidence="1">
    <location>
        <begin position="150"/>
        <end position="172"/>
    </location>
</feature>
<feature type="transmembrane region" description="Helical" evidence="1">
    <location>
        <begin position="66"/>
        <end position="88"/>
    </location>
</feature>
<dbReference type="AlphaFoldDB" id="W6T893"/>
<evidence type="ECO:0000313" key="3">
    <source>
        <dbReference type="Proteomes" id="UP000019247"/>
    </source>
</evidence>
<keyword evidence="1" id="KW-0812">Transmembrane</keyword>
<keyword evidence="1" id="KW-1133">Transmembrane helix</keyword>
<protein>
    <submittedName>
        <fullName evidence="2">Uncharacterized protein</fullName>
    </submittedName>
</protein>
<feature type="transmembrane region" description="Helical" evidence="1">
    <location>
        <begin position="100"/>
        <end position="120"/>
    </location>
</feature>
<evidence type="ECO:0000313" key="2">
    <source>
        <dbReference type="EMBL" id="ETY74587.1"/>
    </source>
</evidence>
<comment type="caution">
    <text evidence="2">The sequence shown here is derived from an EMBL/GenBank/DDBJ whole genome shotgun (WGS) entry which is preliminary data.</text>
</comment>
<feature type="transmembrane region" description="Helical" evidence="1">
    <location>
        <begin position="6"/>
        <end position="25"/>
    </location>
</feature>
<dbReference type="Proteomes" id="UP000019247">
    <property type="component" value="Unassembled WGS sequence"/>
</dbReference>
<reference evidence="2 3" key="1">
    <citation type="journal article" date="2014" name="Genome Announc.">
        <title>Genome Sequence of Lactobacillus fabifermentans Strain T30PCM01, Isolated from Fermenting Grape Marc.</title>
        <authorList>
            <person name="Treu L."/>
            <person name="Vendramin V."/>
            <person name="Bovo B."/>
            <person name="Giacomini A."/>
            <person name="Corich V."/>
            <person name="Campanaro S."/>
        </authorList>
    </citation>
    <scope>NUCLEOTIDE SEQUENCE [LARGE SCALE GENOMIC DNA]</scope>
    <source>
        <strain evidence="2 3">T30PCM01</strain>
    </source>
</reference>
<keyword evidence="1" id="KW-0472">Membrane</keyword>
<dbReference type="RefSeq" id="WP_024625610.1">
    <property type="nucleotide sequence ID" value="NZ_KK036485.1"/>
</dbReference>
<proteinExistence type="predicted"/>
<dbReference type="PATRIC" id="fig|1400520.3.peg.1391"/>
<evidence type="ECO:0000256" key="1">
    <source>
        <dbReference type="SAM" id="Phobius"/>
    </source>
</evidence>
<dbReference type="HOGENOM" id="CLU_1538139_0_0_9"/>
<dbReference type="EMBL" id="AWWK01000032">
    <property type="protein sequence ID" value="ETY74587.1"/>
    <property type="molecule type" value="Genomic_DNA"/>
</dbReference>
<accession>W6T893</accession>